<feature type="domain" description="Glycosyl transferase family 1" evidence="19">
    <location>
        <begin position="260"/>
        <end position="421"/>
    </location>
</feature>
<organism evidence="21 22">
    <name type="scientific">Zygotorulaspora mrakii</name>
    <name type="common">Zygosaccharomyces mrakii</name>
    <dbReference type="NCBI Taxonomy" id="42260"/>
    <lineage>
        <taxon>Eukaryota</taxon>
        <taxon>Fungi</taxon>
        <taxon>Dikarya</taxon>
        <taxon>Ascomycota</taxon>
        <taxon>Saccharomycotina</taxon>
        <taxon>Saccharomycetes</taxon>
        <taxon>Saccharomycetales</taxon>
        <taxon>Saccharomycetaceae</taxon>
        <taxon>Zygotorulaspora</taxon>
    </lineage>
</organism>
<evidence type="ECO:0000259" key="20">
    <source>
        <dbReference type="Pfam" id="PF13579"/>
    </source>
</evidence>
<evidence type="ECO:0000256" key="6">
    <source>
        <dbReference type="ARBA" id="ARBA00022679"/>
    </source>
</evidence>
<evidence type="ECO:0000256" key="1">
    <source>
        <dbReference type="ARBA" id="ARBA00004389"/>
    </source>
</evidence>
<evidence type="ECO:0000256" key="3">
    <source>
        <dbReference type="ARBA" id="ARBA00012611"/>
    </source>
</evidence>
<comment type="catalytic activity">
    <reaction evidence="17">
        <text>an N,N'-diacetylchitobiosyl-diphospho-di-trans,poly-cis-dolichol + GDP-alpha-D-mannose = a beta-D-Man-(1-&gt;4)-beta-D-GlcNAc-(1-&gt;4)-alpha-D-GlcNAc-diphospho-di-trans,poly-cis-dolichol + GDP + H(+)</text>
        <dbReference type="Rhea" id="RHEA:13865"/>
        <dbReference type="Rhea" id="RHEA-COMP:19510"/>
        <dbReference type="Rhea" id="RHEA-COMP:19511"/>
        <dbReference type="ChEBI" id="CHEBI:15378"/>
        <dbReference type="ChEBI" id="CHEBI:57269"/>
        <dbReference type="ChEBI" id="CHEBI:57527"/>
        <dbReference type="ChEBI" id="CHEBI:58189"/>
        <dbReference type="ChEBI" id="CHEBI:58472"/>
        <dbReference type="EC" id="2.4.1.142"/>
    </reaction>
    <physiologicalReaction direction="left-to-right" evidence="17">
        <dbReference type="Rhea" id="RHEA:13866"/>
    </physiologicalReaction>
</comment>
<evidence type="ECO:0000313" key="22">
    <source>
        <dbReference type="Proteomes" id="UP000509704"/>
    </source>
</evidence>
<evidence type="ECO:0000256" key="18">
    <source>
        <dbReference type="SAM" id="Phobius"/>
    </source>
</evidence>
<evidence type="ECO:0000256" key="2">
    <source>
        <dbReference type="ARBA" id="ARBA00004922"/>
    </source>
</evidence>
<keyword evidence="8" id="KW-0256">Endoplasmic reticulum</keyword>
<dbReference type="RefSeq" id="XP_037142013.1">
    <property type="nucleotide sequence ID" value="XM_037286118.1"/>
</dbReference>
<evidence type="ECO:0000256" key="12">
    <source>
        <dbReference type="ARBA" id="ARBA00024899"/>
    </source>
</evidence>
<dbReference type="InterPro" id="IPR026051">
    <property type="entry name" value="ALG1-like"/>
</dbReference>
<dbReference type="Gene3D" id="3.40.50.2000">
    <property type="entry name" value="Glycogen Phosphorylase B"/>
    <property type="match status" value="2"/>
</dbReference>
<dbReference type="Pfam" id="PF00534">
    <property type="entry name" value="Glycos_transf_1"/>
    <property type="match status" value="1"/>
</dbReference>
<evidence type="ECO:0000256" key="9">
    <source>
        <dbReference type="ARBA" id="ARBA00022968"/>
    </source>
</evidence>
<evidence type="ECO:0000256" key="7">
    <source>
        <dbReference type="ARBA" id="ARBA00022692"/>
    </source>
</evidence>
<dbReference type="UniPathway" id="UPA00378"/>
<reference evidence="21 22" key="1">
    <citation type="submission" date="2020-07" db="EMBL/GenBank/DDBJ databases">
        <title>The yeast mating-type switching endonuclease HO is a domesticated member of an unorthodox homing genetic element family.</title>
        <authorList>
            <person name="Coughlan A.Y."/>
            <person name="Lombardi L."/>
            <person name="Braun-Galleani S."/>
            <person name="Martos A.R."/>
            <person name="Galeote V."/>
            <person name="Bigey F."/>
            <person name="Dequin S."/>
            <person name="Byrne K.P."/>
            <person name="Wolfe K.H."/>
        </authorList>
    </citation>
    <scope>NUCLEOTIDE SEQUENCE [LARGE SCALE GENOMIC DNA]</scope>
    <source>
        <strain evidence="21 22">NRRL Y-6702</strain>
    </source>
</reference>
<dbReference type="OrthoDB" id="614844at2759"/>
<feature type="domain" description="Glycosyltransferase subfamily 4-like N-terminal" evidence="20">
    <location>
        <begin position="51"/>
        <end position="224"/>
    </location>
</feature>
<dbReference type="PANTHER" id="PTHR13036:SF0">
    <property type="entry name" value="CHITOBIOSYLDIPHOSPHODOLICHOL BETA-MANNOSYLTRANSFERASE"/>
    <property type="match status" value="1"/>
</dbReference>
<dbReference type="PANTHER" id="PTHR13036">
    <property type="entry name" value="BETA1,4 MANNOSYLTRANSFERASE"/>
    <property type="match status" value="1"/>
</dbReference>
<evidence type="ECO:0000256" key="8">
    <source>
        <dbReference type="ARBA" id="ARBA00022824"/>
    </source>
</evidence>
<comment type="function">
    <text evidence="12">Participates in the formation of the lipid-linked precursor oligosaccharide for N-glycosylation. Involved in assembling the dolichol-pyrophosphate-GlcNAc(2)-Man(5) intermediate on the cytoplasmic surface of the ER.</text>
</comment>
<name>A0A7H9AVH8_ZYGMR</name>
<evidence type="ECO:0000256" key="16">
    <source>
        <dbReference type="ARBA" id="ARBA00033088"/>
    </source>
</evidence>
<evidence type="ECO:0000259" key="19">
    <source>
        <dbReference type="Pfam" id="PF00534"/>
    </source>
</evidence>
<evidence type="ECO:0000256" key="10">
    <source>
        <dbReference type="ARBA" id="ARBA00022989"/>
    </source>
</evidence>
<sequence>MLMDTEYSWWIALGSIYMALPLLAYTVIPYLFYGNRSTKKRIIVYVIGDLGHSPRMCNQAASFSKHGWEVELCGYLEGAVPKFIEDDPNITIHELPVCDHVRGKQPLAAMIHKVTFQMLAISKQLWKLRGSDYLLMQNPPSIPIMPLAVLYRFTGCKLIIDWHNLGYSILQLKFGSFYHPFVLIYYMIEYFFSKFATYNLTVTKAMKDYLVKNFGLKSKRCVVLYDRPSSQFGPLSTTVDRSHALHNESFIKDYVPKDFDLGKGDKVFVTSTSFTPDEDIGILIGALKIYENSCKKFDKSLPKILCFITGKGLLKQKFIERVRQEKWEKCNINFLWLSPTDYPKLLQLCDYGISLHTSSSGLDLPMKILDMLGSGLPVIASNYPVLEELLVHEKNGLKFLDRRELHEALVFAMKDANIYKSLHETVLLEQGNRWDSSWKTAMKEINLIN</sequence>
<feature type="transmembrane region" description="Helical" evidence="18">
    <location>
        <begin position="12"/>
        <end position="33"/>
    </location>
</feature>
<keyword evidence="6" id="KW-0808">Transferase</keyword>
<dbReference type="EMBL" id="CP058604">
    <property type="protein sequence ID" value="QLG70285.1"/>
    <property type="molecule type" value="Genomic_DNA"/>
</dbReference>
<dbReference type="Proteomes" id="UP000509704">
    <property type="component" value="Chromosome 1"/>
</dbReference>
<dbReference type="InterPro" id="IPR001296">
    <property type="entry name" value="Glyco_trans_1"/>
</dbReference>
<comment type="subcellular location">
    <subcellularLocation>
        <location evidence="1">Endoplasmic reticulum membrane</location>
        <topology evidence="1">Single-pass membrane protein</topology>
    </subcellularLocation>
</comment>
<dbReference type="FunFam" id="3.40.50.2000:FF:000216">
    <property type="entry name" value="Chitobiosyldiphosphodolichol beta-mannosyltransferase"/>
    <property type="match status" value="1"/>
</dbReference>
<dbReference type="GO" id="GO:0004578">
    <property type="term" value="F:chitobiosyldiphosphodolichol beta-mannosyltransferase activity"/>
    <property type="evidence" value="ECO:0007669"/>
    <property type="project" value="UniProtKB-EC"/>
</dbReference>
<accession>A0A7H9AVH8</accession>
<dbReference type="KEGG" id="zmk:HG535_0A02230"/>
<dbReference type="Pfam" id="PF13579">
    <property type="entry name" value="Glyco_trans_4_4"/>
    <property type="match status" value="1"/>
</dbReference>
<proteinExistence type="predicted"/>
<dbReference type="InterPro" id="IPR028098">
    <property type="entry name" value="Glyco_trans_4-like_N"/>
</dbReference>
<evidence type="ECO:0000256" key="11">
    <source>
        <dbReference type="ARBA" id="ARBA00023136"/>
    </source>
</evidence>
<evidence type="ECO:0000256" key="14">
    <source>
        <dbReference type="ARBA" id="ARBA00031434"/>
    </source>
</evidence>
<keyword evidence="5" id="KW-0328">Glycosyltransferase</keyword>
<keyword evidence="9" id="KW-0735">Signal-anchor</keyword>
<evidence type="ECO:0000256" key="4">
    <source>
        <dbReference type="ARBA" id="ARBA00015841"/>
    </source>
</evidence>
<keyword evidence="22" id="KW-1185">Reference proteome</keyword>
<dbReference type="SUPFAM" id="SSF53756">
    <property type="entry name" value="UDP-Glycosyltransferase/glycogen phosphorylase"/>
    <property type="match status" value="1"/>
</dbReference>
<keyword evidence="11 18" id="KW-0472">Membrane</keyword>
<evidence type="ECO:0000256" key="5">
    <source>
        <dbReference type="ARBA" id="ARBA00022676"/>
    </source>
</evidence>
<evidence type="ECO:0000256" key="15">
    <source>
        <dbReference type="ARBA" id="ARBA00031566"/>
    </source>
</evidence>
<evidence type="ECO:0000256" key="17">
    <source>
        <dbReference type="ARBA" id="ARBA00045071"/>
    </source>
</evidence>
<comment type="pathway">
    <text evidence="2">Protein modification; protein glycosylation.</text>
</comment>
<dbReference type="GeneID" id="59233921"/>
<evidence type="ECO:0000256" key="13">
    <source>
        <dbReference type="ARBA" id="ARBA00030745"/>
    </source>
</evidence>
<evidence type="ECO:0000313" key="21">
    <source>
        <dbReference type="EMBL" id="QLG70285.1"/>
    </source>
</evidence>
<protein>
    <recommendedName>
        <fullName evidence="4">Chitobiosyldiphosphodolichol beta-mannosyltransferase</fullName>
        <ecNumber evidence="3">2.4.1.142</ecNumber>
    </recommendedName>
    <alternativeName>
        <fullName evidence="13">Asparagine-linked glycosylation protein 1</fullName>
    </alternativeName>
    <alternativeName>
        <fullName evidence="15">Beta-1,4-mannosyltransferase</fullName>
    </alternativeName>
    <alternativeName>
        <fullName evidence="16">GDP-Man:GlcNAc2-PP-dolichol mannosyltransferase</fullName>
    </alternativeName>
    <alternativeName>
        <fullName evidence="14">GDP-mannose-dolichol diphosphochitobiose mannosyltransferase</fullName>
    </alternativeName>
</protein>
<dbReference type="EC" id="2.4.1.142" evidence="3"/>
<dbReference type="AlphaFoldDB" id="A0A7H9AVH8"/>
<keyword evidence="10 18" id="KW-1133">Transmembrane helix</keyword>
<dbReference type="GO" id="GO:0005789">
    <property type="term" value="C:endoplasmic reticulum membrane"/>
    <property type="evidence" value="ECO:0007669"/>
    <property type="project" value="UniProtKB-SubCell"/>
</dbReference>
<gene>
    <name evidence="21" type="ORF">HG535_0A02230</name>
</gene>
<keyword evidence="7 18" id="KW-0812">Transmembrane</keyword>